<proteinExistence type="predicted"/>
<reference evidence="2" key="2">
    <citation type="submission" date="2020-05" db="UniProtKB">
        <authorList>
            <consortium name="EnsemblMetazoa"/>
        </authorList>
    </citation>
    <scope>IDENTIFICATION</scope>
    <source>
        <strain evidence="2">maculatus3</strain>
    </source>
</reference>
<feature type="compositionally biased region" description="Basic and acidic residues" evidence="1">
    <location>
        <begin position="102"/>
        <end position="121"/>
    </location>
</feature>
<feature type="region of interest" description="Disordered" evidence="1">
    <location>
        <begin position="89"/>
        <end position="121"/>
    </location>
</feature>
<accession>A0A182STA1</accession>
<dbReference type="Proteomes" id="UP000075901">
    <property type="component" value="Unassembled WGS sequence"/>
</dbReference>
<evidence type="ECO:0000256" key="1">
    <source>
        <dbReference type="SAM" id="MobiDB-lite"/>
    </source>
</evidence>
<name>A0A182STA1_9DIPT</name>
<dbReference type="AlphaFoldDB" id="A0A182STA1"/>
<keyword evidence="3" id="KW-1185">Reference proteome</keyword>
<dbReference type="EnsemblMetazoa" id="AMAM012947-RA">
    <property type="protein sequence ID" value="AMAM012947-PA"/>
    <property type="gene ID" value="AMAM012947"/>
</dbReference>
<protein>
    <submittedName>
        <fullName evidence="2">Uncharacterized protein</fullName>
    </submittedName>
</protein>
<evidence type="ECO:0000313" key="2">
    <source>
        <dbReference type="EnsemblMetazoa" id="AMAM012947-PA"/>
    </source>
</evidence>
<reference evidence="3" key="1">
    <citation type="submission" date="2013-09" db="EMBL/GenBank/DDBJ databases">
        <title>The Genome Sequence of Anopheles maculatus species B.</title>
        <authorList>
            <consortium name="The Broad Institute Genomics Platform"/>
            <person name="Neafsey D.E."/>
            <person name="Besansky N."/>
            <person name="Howell P."/>
            <person name="Walton C."/>
            <person name="Young S.K."/>
            <person name="Zeng Q."/>
            <person name="Gargeya S."/>
            <person name="Fitzgerald M."/>
            <person name="Haas B."/>
            <person name="Abouelleil A."/>
            <person name="Allen A.W."/>
            <person name="Alvarado L."/>
            <person name="Arachchi H.M."/>
            <person name="Berlin A.M."/>
            <person name="Chapman S.B."/>
            <person name="Gainer-Dewar J."/>
            <person name="Goldberg J."/>
            <person name="Griggs A."/>
            <person name="Gujja S."/>
            <person name="Hansen M."/>
            <person name="Howarth C."/>
            <person name="Imamovic A."/>
            <person name="Ireland A."/>
            <person name="Larimer J."/>
            <person name="McCowan C."/>
            <person name="Murphy C."/>
            <person name="Pearson M."/>
            <person name="Poon T.W."/>
            <person name="Priest M."/>
            <person name="Roberts A."/>
            <person name="Saif S."/>
            <person name="Shea T."/>
            <person name="Sisk P."/>
            <person name="Sykes S."/>
            <person name="Wortman J."/>
            <person name="Nusbaum C."/>
            <person name="Birren B."/>
        </authorList>
    </citation>
    <scope>NUCLEOTIDE SEQUENCE [LARGE SCALE GENOMIC DNA]</scope>
    <source>
        <strain evidence="3">maculatus3</strain>
    </source>
</reference>
<evidence type="ECO:0000313" key="3">
    <source>
        <dbReference type="Proteomes" id="UP000075901"/>
    </source>
</evidence>
<sequence>MESATLQDQNILVPAEESLEAADDLVNVDAEGAELSGETGDIRVRDEIGESGTTGLGHAVQLSELAGRVGDEGAGQSLGSLQIGGSADLVHHGVPRAGSRRLGVDRAGDRGQTEHGGDAVQ</sequence>
<dbReference type="VEuPathDB" id="VectorBase:AMAM012947"/>
<organism evidence="2 3">
    <name type="scientific">Anopheles maculatus</name>
    <dbReference type="NCBI Taxonomy" id="74869"/>
    <lineage>
        <taxon>Eukaryota</taxon>
        <taxon>Metazoa</taxon>
        <taxon>Ecdysozoa</taxon>
        <taxon>Arthropoda</taxon>
        <taxon>Hexapoda</taxon>
        <taxon>Insecta</taxon>
        <taxon>Pterygota</taxon>
        <taxon>Neoptera</taxon>
        <taxon>Endopterygota</taxon>
        <taxon>Diptera</taxon>
        <taxon>Nematocera</taxon>
        <taxon>Culicoidea</taxon>
        <taxon>Culicidae</taxon>
        <taxon>Anophelinae</taxon>
        <taxon>Anopheles</taxon>
        <taxon>Anopheles maculatus group</taxon>
    </lineage>
</organism>